<keyword evidence="4" id="KW-0430">Lectin</keyword>
<evidence type="ECO:0000256" key="4">
    <source>
        <dbReference type="ARBA" id="ARBA00022734"/>
    </source>
</evidence>
<dbReference type="Proteomes" id="UP001558652">
    <property type="component" value="Unassembled WGS sequence"/>
</dbReference>
<keyword evidence="2" id="KW-0964">Secreted</keyword>
<dbReference type="InterPro" id="IPR003609">
    <property type="entry name" value="Pan_app"/>
</dbReference>
<dbReference type="Pfam" id="PF00024">
    <property type="entry name" value="PAN_1"/>
    <property type="match status" value="1"/>
</dbReference>
<dbReference type="SMART" id="SM00034">
    <property type="entry name" value="CLECT"/>
    <property type="match status" value="1"/>
</dbReference>
<evidence type="ECO:0000256" key="3">
    <source>
        <dbReference type="ARBA" id="ARBA00022729"/>
    </source>
</evidence>
<dbReference type="GO" id="GO:0005576">
    <property type="term" value="C:extracellular region"/>
    <property type="evidence" value="ECO:0007669"/>
    <property type="project" value="UniProtKB-SubCell"/>
</dbReference>
<keyword evidence="3" id="KW-0732">Signal</keyword>
<evidence type="ECO:0000259" key="5">
    <source>
        <dbReference type="PROSITE" id="PS50041"/>
    </source>
</evidence>
<protein>
    <recommendedName>
        <fullName evidence="5">C-type lectin domain-containing protein</fullName>
    </recommendedName>
</protein>
<dbReference type="PROSITE" id="PS50041">
    <property type="entry name" value="C_TYPE_LECTIN_2"/>
    <property type="match status" value="1"/>
</dbReference>
<comment type="caution">
    <text evidence="6">The sequence shown here is derived from an EMBL/GenBank/DDBJ whole genome shotgun (WGS) entry which is preliminary data.</text>
</comment>
<evidence type="ECO:0000313" key="6">
    <source>
        <dbReference type="EMBL" id="KAL1130461.1"/>
    </source>
</evidence>
<dbReference type="Pfam" id="PF00059">
    <property type="entry name" value="Lectin_C"/>
    <property type="match status" value="1"/>
</dbReference>
<evidence type="ECO:0000313" key="7">
    <source>
        <dbReference type="Proteomes" id="UP001558652"/>
    </source>
</evidence>
<dbReference type="PANTHER" id="PTHR22799">
    <property type="entry name" value="TETRANECTIN-RELATED"/>
    <property type="match status" value="1"/>
</dbReference>
<dbReference type="InterPro" id="IPR001304">
    <property type="entry name" value="C-type_lectin-like"/>
</dbReference>
<evidence type="ECO:0000256" key="1">
    <source>
        <dbReference type="ARBA" id="ARBA00004613"/>
    </source>
</evidence>
<dbReference type="Gene3D" id="3.10.100.10">
    <property type="entry name" value="Mannose-Binding Protein A, subunit A"/>
    <property type="match status" value="1"/>
</dbReference>
<dbReference type="SUPFAM" id="SSF56436">
    <property type="entry name" value="C-type lectin-like"/>
    <property type="match status" value="1"/>
</dbReference>
<dbReference type="InterPro" id="IPR016186">
    <property type="entry name" value="C-type_lectin-like/link_sf"/>
</dbReference>
<dbReference type="AlphaFoldDB" id="A0ABD0YGY3"/>
<dbReference type="PANTHER" id="PTHR22799:SF1">
    <property type="entry name" value="C-TYPE LECTIN DOMAIN FAMILY 11 MEMBER A"/>
    <property type="match status" value="1"/>
</dbReference>
<feature type="domain" description="C-type lectin" evidence="5">
    <location>
        <begin position="93"/>
        <end position="207"/>
    </location>
</feature>
<dbReference type="GO" id="GO:0030246">
    <property type="term" value="F:carbohydrate binding"/>
    <property type="evidence" value="ECO:0007669"/>
    <property type="project" value="UniProtKB-KW"/>
</dbReference>
<dbReference type="CDD" id="cd00037">
    <property type="entry name" value="CLECT"/>
    <property type="match status" value="1"/>
</dbReference>
<name>A0ABD0YGY3_9HEMI</name>
<sequence>MSVAEGQPRAKPIGQMRVMGQGFSVHSVSSHQCRAICNKQPACDAANFHADKHKCRIFTRCSPRFIMSYNSSLHFYYAKRPTTHEIGYTYHPESDSCLKLIEKLADFAKADLLCREQGGRLVSLSKPGINDKATHLLRSSKAQFAWIGLTDSYVEGNPLHSDGLRVSDTGFFPLEDQGHRNDPTRNCWSLSDGGRWVEHNCKDRKQYSICQIVPY</sequence>
<evidence type="ECO:0000256" key="2">
    <source>
        <dbReference type="ARBA" id="ARBA00022525"/>
    </source>
</evidence>
<dbReference type="InterPro" id="IPR051663">
    <property type="entry name" value="CLec_Tetranectin-domain"/>
</dbReference>
<accession>A0ABD0YGY3</accession>
<organism evidence="6 7">
    <name type="scientific">Ranatra chinensis</name>
    <dbReference type="NCBI Taxonomy" id="642074"/>
    <lineage>
        <taxon>Eukaryota</taxon>
        <taxon>Metazoa</taxon>
        <taxon>Ecdysozoa</taxon>
        <taxon>Arthropoda</taxon>
        <taxon>Hexapoda</taxon>
        <taxon>Insecta</taxon>
        <taxon>Pterygota</taxon>
        <taxon>Neoptera</taxon>
        <taxon>Paraneoptera</taxon>
        <taxon>Hemiptera</taxon>
        <taxon>Heteroptera</taxon>
        <taxon>Panheteroptera</taxon>
        <taxon>Nepomorpha</taxon>
        <taxon>Nepidae</taxon>
        <taxon>Ranatrinae</taxon>
        <taxon>Ranatra</taxon>
    </lineage>
</organism>
<keyword evidence="7" id="KW-1185">Reference proteome</keyword>
<comment type="subcellular location">
    <subcellularLocation>
        <location evidence="1">Secreted</location>
    </subcellularLocation>
</comment>
<dbReference type="EMBL" id="JBFDAA010000007">
    <property type="protein sequence ID" value="KAL1130461.1"/>
    <property type="molecule type" value="Genomic_DNA"/>
</dbReference>
<gene>
    <name evidence="6" type="ORF">AAG570_011709</name>
</gene>
<reference evidence="6 7" key="1">
    <citation type="submission" date="2024-07" db="EMBL/GenBank/DDBJ databases">
        <title>Chromosome-level genome assembly of the water stick insect Ranatra chinensis (Heteroptera: Nepidae).</title>
        <authorList>
            <person name="Liu X."/>
        </authorList>
    </citation>
    <scope>NUCLEOTIDE SEQUENCE [LARGE SCALE GENOMIC DNA]</scope>
    <source>
        <strain evidence="6">Cailab_2021Rc</strain>
        <tissue evidence="6">Muscle</tissue>
    </source>
</reference>
<proteinExistence type="predicted"/>
<dbReference type="InterPro" id="IPR016187">
    <property type="entry name" value="CTDL_fold"/>
</dbReference>